<evidence type="ECO:0000313" key="6">
    <source>
        <dbReference type="EMBL" id="GAA5149918.1"/>
    </source>
</evidence>
<keyword evidence="2" id="KW-0813">Transport</keyword>
<dbReference type="PANTHER" id="PTHR42953">
    <property type="entry name" value="HIGH-AFFINITY ZINC UPTAKE SYSTEM PROTEIN ZNUA-RELATED"/>
    <property type="match status" value="1"/>
</dbReference>
<dbReference type="EMBL" id="BAABKG010000003">
    <property type="protein sequence ID" value="GAA5149918.1"/>
    <property type="molecule type" value="Genomic_DNA"/>
</dbReference>
<name>A0ABP9PPD6_9ACTN</name>
<dbReference type="PANTHER" id="PTHR42953:SF3">
    <property type="entry name" value="HIGH-AFFINITY ZINC UPTAKE SYSTEM PROTEIN ZNUA"/>
    <property type="match status" value="1"/>
</dbReference>
<evidence type="ECO:0000313" key="7">
    <source>
        <dbReference type="Proteomes" id="UP001500221"/>
    </source>
</evidence>
<organism evidence="6 7">
    <name type="scientific">Nocardioides marinquilinus</name>
    <dbReference type="NCBI Taxonomy" id="1210400"/>
    <lineage>
        <taxon>Bacteria</taxon>
        <taxon>Bacillati</taxon>
        <taxon>Actinomycetota</taxon>
        <taxon>Actinomycetes</taxon>
        <taxon>Propionibacteriales</taxon>
        <taxon>Nocardioidaceae</taxon>
        <taxon>Nocardioides</taxon>
    </lineage>
</organism>
<protein>
    <submittedName>
        <fullName evidence="6">Metal ABC transporter substrate-binding protein</fullName>
    </submittedName>
</protein>
<dbReference type="Pfam" id="PF01297">
    <property type="entry name" value="ZnuA"/>
    <property type="match status" value="1"/>
</dbReference>
<evidence type="ECO:0000256" key="3">
    <source>
        <dbReference type="ARBA" id="ARBA00022729"/>
    </source>
</evidence>
<gene>
    <name evidence="6" type="ORF">GCM10023340_26000</name>
</gene>
<keyword evidence="7" id="KW-1185">Reference proteome</keyword>
<dbReference type="Gene3D" id="3.40.50.1980">
    <property type="entry name" value="Nitrogenase molybdenum iron protein domain"/>
    <property type="match status" value="2"/>
</dbReference>
<evidence type="ECO:0000256" key="4">
    <source>
        <dbReference type="SAM" id="MobiDB-lite"/>
    </source>
</evidence>
<reference evidence="7" key="1">
    <citation type="journal article" date="2019" name="Int. J. Syst. Evol. Microbiol.">
        <title>The Global Catalogue of Microorganisms (GCM) 10K type strain sequencing project: providing services to taxonomists for standard genome sequencing and annotation.</title>
        <authorList>
            <consortium name="The Broad Institute Genomics Platform"/>
            <consortium name="The Broad Institute Genome Sequencing Center for Infectious Disease"/>
            <person name="Wu L."/>
            <person name="Ma J."/>
        </authorList>
    </citation>
    <scope>NUCLEOTIDE SEQUENCE [LARGE SCALE GENOMIC DNA]</scope>
    <source>
        <strain evidence="7">JCM 18459</strain>
    </source>
</reference>
<comment type="similarity">
    <text evidence="1">Belongs to the bacterial solute-binding protein 9 family.</text>
</comment>
<sequence>MRFTAGLAAAVLLATSGCAAFSDDTADGADDGEVTVSAAFYPLQYAAQRVAGDHASVGILTRPGGEPHDLELSIEQTADLSQADLVVYEEGFQPSVDEAVEQNATGETVEAASVVGLQPFDEEHAEDEHADEHEGEHESEHEGEEHAAEEVHSEDDGHDHEGGLDPHFWLDPLRMADLGDAVADQLSDIDPDHADDYAANAASLRDDLTALDESYTETLGSCERDTIVVSHDAFGYLDKYGLEVAGVAGLSPDAEPTPAGLADLQRLIADEGITTVFSERLASPAFTESLASDAGVGTAVLDPIEGLTDETADDDYLSLMQQNLDALATANGCR</sequence>
<dbReference type="InterPro" id="IPR006127">
    <property type="entry name" value="ZnuA-like"/>
</dbReference>
<comment type="caution">
    <text evidence="6">The sequence shown here is derived from an EMBL/GenBank/DDBJ whole genome shotgun (WGS) entry which is preliminary data.</text>
</comment>
<proteinExistence type="inferred from homology"/>
<dbReference type="InterPro" id="IPR050492">
    <property type="entry name" value="Bact_metal-bind_prot9"/>
</dbReference>
<evidence type="ECO:0000256" key="5">
    <source>
        <dbReference type="SAM" id="SignalP"/>
    </source>
</evidence>
<dbReference type="RefSeq" id="WP_345458983.1">
    <property type="nucleotide sequence ID" value="NZ_BAABKG010000003.1"/>
</dbReference>
<feature type="signal peptide" evidence="5">
    <location>
        <begin position="1"/>
        <end position="19"/>
    </location>
</feature>
<dbReference type="PROSITE" id="PS51257">
    <property type="entry name" value="PROKAR_LIPOPROTEIN"/>
    <property type="match status" value="1"/>
</dbReference>
<feature type="compositionally biased region" description="Basic and acidic residues" evidence="4">
    <location>
        <begin position="126"/>
        <end position="164"/>
    </location>
</feature>
<evidence type="ECO:0000256" key="1">
    <source>
        <dbReference type="ARBA" id="ARBA00011028"/>
    </source>
</evidence>
<dbReference type="Proteomes" id="UP001500221">
    <property type="component" value="Unassembled WGS sequence"/>
</dbReference>
<feature type="chain" id="PRO_5046807365" evidence="5">
    <location>
        <begin position="20"/>
        <end position="334"/>
    </location>
</feature>
<accession>A0ABP9PPD6</accession>
<feature type="region of interest" description="Disordered" evidence="4">
    <location>
        <begin position="124"/>
        <end position="166"/>
    </location>
</feature>
<evidence type="ECO:0000256" key="2">
    <source>
        <dbReference type="ARBA" id="ARBA00022448"/>
    </source>
</evidence>
<keyword evidence="3 5" id="KW-0732">Signal</keyword>
<dbReference type="SUPFAM" id="SSF53807">
    <property type="entry name" value="Helical backbone' metal receptor"/>
    <property type="match status" value="1"/>
</dbReference>